<dbReference type="Proteomes" id="UP001501771">
    <property type="component" value="Unassembled WGS sequence"/>
</dbReference>
<reference evidence="2" key="1">
    <citation type="journal article" date="2019" name="Int. J. Syst. Evol. Microbiol.">
        <title>The Global Catalogue of Microorganisms (GCM) 10K type strain sequencing project: providing services to taxonomists for standard genome sequencing and annotation.</title>
        <authorList>
            <consortium name="The Broad Institute Genomics Platform"/>
            <consortium name="The Broad Institute Genome Sequencing Center for Infectious Disease"/>
            <person name="Wu L."/>
            <person name="Ma J."/>
        </authorList>
    </citation>
    <scope>NUCLEOTIDE SEQUENCE [LARGE SCALE GENOMIC DNA]</scope>
    <source>
        <strain evidence="2">JCM 16022</strain>
    </source>
</reference>
<name>A0ABP5LFR1_9ACTN</name>
<dbReference type="EMBL" id="BAAAQR010000006">
    <property type="protein sequence ID" value="GAA2146435.1"/>
    <property type="molecule type" value="Genomic_DNA"/>
</dbReference>
<evidence type="ECO:0000313" key="1">
    <source>
        <dbReference type="EMBL" id="GAA2146435.1"/>
    </source>
</evidence>
<proteinExistence type="predicted"/>
<sequence length="68" mass="7426">MAAGSSVETREVRDQLVDAIMDVSRAQLMLSGTVEWAPPSVRPLTEEALRTLEEAVVALRSVAVRMKT</sequence>
<evidence type="ECO:0000313" key="2">
    <source>
        <dbReference type="Proteomes" id="UP001501771"/>
    </source>
</evidence>
<gene>
    <name evidence="1" type="ORF">GCM10009844_22500</name>
</gene>
<comment type="caution">
    <text evidence="1">The sequence shown here is derived from an EMBL/GenBank/DDBJ whole genome shotgun (WGS) entry which is preliminary data.</text>
</comment>
<dbReference type="RefSeq" id="WP_344151654.1">
    <property type="nucleotide sequence ID" value="NZ_BAAAQR010000006.1"/>
</dbReference>
<protein>
    <submittedName>
        <fullName evidence="1">Uncharacterized protein</fullName>
    </submittedName>
</protein>
<organism evidence="1 2">
    <name type="scientific">Nocardioides koreensis</name>
    <dbReference type="NCBI Taxonomy" id="433651"/>
    <lineage>
        <taxon>Bacteria</taxon>
        <taxon>Bacillati</taxon>
        <taxon>Actinomycetota</taxon>
        <taxon>Actinomycetes</taxon>
        <taxon>Propionibacteriales</taxon>
        <taxon>Nocardioidaceae</taxon>
        <taxon>Nocardioides</taxon>
    </lineage>
</organism>
<keyword evidence="2" id="KW-1185">Reference proteome</keyword>
<accession>A0ABP5LFR1</accession>